<evidence type="ECO:0000256" key="9">
    <source>
        <dbReference type="ARBA" id="ARBA00048090"/>
    </source>
</evidence>
<evidence type="ECO:0000313" key="13">
    <source>
        <dbReference type="Proteomes" id="UP000254572"/>
    </source>
</evidence>
<dbReference type="EMBL" id="UFUW01000001">
    <property type="protein sequence ID" value="SUX17625.1"/>
    <property type="molecule type" value="Genomic_DNA"/>
</dbReference>
<protein>
    <recommendedName>
        <fullName evidence="3 10">Gluconokinase</fullName>
        <ecNumber evidence="3 10">2.7.1.12</ecNumber>
    </recommendedName>
</protein>
<evidence type="ECO:0000256" key="4">
    <source>
        <dbReference type="ARBA" id="ARBA00022679"/>
    </source>
</evidence>
<dbReference type="GO" id="GO:0005737">
    <property type="term" value="C:cytoplasm"/>
    <property type="evidence" value="ECO:0007669"/>
    <property type="project" value="TreeGrafter"/>
</dbReference>
<comment type="similarity">
    <text evidence="2 10">Belongs to the gluconokinase GntK/GntV family.</text>
</comment>
<dbReference type="Pfam" id="PF01583">
    <property type="entry name" value="APS_kinase"/>
    <property type="match status" value="1"/>
</dbReference>
<evidence type="ECO:0000256" key="1">
    <source>
        <dbReference type="ARBA" id="ARBA00004761"/>
    </source>
</evidence>
<dbReference type="GO" id="GO:0046316">
    <property type="term" value="F:gluconokinase activity"/>
    <property type="evidence" value="ECO:0007669"/>
    <property type="project" value="UniProtKB-EC"/>
</dbReference>
<keyword evidence="8" id="KW-0311">Gluconate utilization</keyword>
<dbReference type="CDD" id="cd02021">
    <property type="entry name" value="GntK"/>
    <property type="match status" value="1"/>
</dbReference>
<evidence type="ECO:0000256" key="7">
    <source>
        <dbReference type="ARBA" id="ARBA00022840"/>
    </source>
</evidence>
<sequence length="171" mass="18936">MTVHFVIMGVCGCGKTTAACAIQAHFQCPYAEGDDFHTQENRDKMGAGIPLTDEDRYPWLRNLRDWMTAQAKQGAAVSVVTCSALKRQYRDILREATGEVIFIHLAPPQAVNLERMLARQGHYMKADMLDSQLAILEVLQADEHGVRIDNAGDAQAVQADMLAWIQAHVAV</sequence>
<dbReference type="InterPro" id="IPR006001">
    <property type="entry name" value="Therm_gnt_kin"/>
</dbReference>
<dbReference type="Proteomes" id="UP000254572">
    <property type="component" value="Unassembled WGS sequence"/>
</dbReference>
<evidence type="ECO:0000256" key="5">
    <source>
        <dbReference type="ARBA" id="ARBA00022741"/>
    </source>
</evidence>
<accession>A0A381DWU3</accession>
<evidence type="ECO:0000256" key="6">
    <source>
        <dbReference type="ARBA" id="ARBA00022777"/>
    </source>
</evidence>
<dbReference type="GO" id="GO:0005524">
    <property type="term" value="F:ATP binding"/>
    <property type="evidence" value="ECO:0007669"/>
    <property type="project" value="UniProtKB-KW"/>
</dbReference>
<reference evidence="12 13" key="1">
    <citation type="submission" date="2018-06" db="EMBL/GenBank/DDBJ databases">
        <authorList>
            <consortium name="Pathogen Informatics"/>
            <person name="Doyle S."/>
        </authorList>
    </citation>
    <scope>NUCLEOTIDE SEQUENCE [LARGE SCALE GENOMIC DNA]</scope>
    <source>
        <strain evidence="12 13">NCTC13294</strain>
    </source>
</reference>
<dbReference type="NCBIfam" id="TIGR01313">
    <property type="entry name" value="therm_gnt_kin"/>
    <property type="match status" value="1"/>
</dbReference>
<keyword evidence="7 10" id="KW-0067">ATP-binding</keyword>
<dbReference type="PANTHER" id="PTHR43442">
    <property type="entry name" value="GLUCONOKINASE-RELATED"/>
    <property type="match status" value="1"/>
</dbReference>
<dbReference type="SUPFAM" id="SSF52540">
    <property type="entry name" value="P-loop containing nucleoside triphosphate hydrolases"/>
    <property type="match status" value="1"/>
</dbReference>
<dbReference type="Gene3D" id="3.40.50.300">
    <property type="entry name" value="P-loop containing nucleotide triphosphate hydrolases"/>
    <property type="match status" value="1"/>
</dbReference>
<name>A0A381DWU3_9GAMM</name>
<dbReference type="InterPro" id="IPR027417">
    <property type="entry name" value="P-loop_NTPase"/>
</dbReference>
<feature type="domain" description="APS kinase" evidence="11">
    <location>
        <begin position="6"/>
        <end position="126"/>
    </location>
</feature>
<proteinExistence type="inferred from homology"/>
<evidence type="ECO:0000256" key="10">
    <source>
        <dbReference type="RuleBase" id="RU363066"/>
    </source>
</evidence>
<keyword evidence="13" id="KW-1185">Reference proteome</keyword>
<keyword evidence="5 10" id="KW-0547">Nucleotide-binding</keyword>
<comment type="catalytic activity">
    <reaction evidence="9 10">
        <text>D-gluconate + ATP = 6-phospho-D-gluconate + ADP + H(+)</text>
        <dbReference type="Rhea" id="RHEA:19433"/>
        <dbReference type="ChEBI" id="CHEBI:15378"/>
        <dbReference type="ChEBI" id="CHEBI:18391"/>
        <dbReference type="ChEBI" id="CHEBI:30616"/>
        <dbReference type="ChEBI" id="CHEBI:58759"/>
        <dbReference type="ChEBI" id="CHEBI:456216"/>
        <dbReference type="EC" id="2.7.1.12"/>
    </reaction>
</comment>
<evidence type="ECO:0000259" key="11">
    <source>
        <dbReference type="Pfam" id="PF01583"/>
    </source>
</evidence>
<organism evidence="12 13">
    <name type="scientific">Cardiobacterium valvarum</name>
    <dbReference type="NCBI Taxonomy" id="194702"/>
    <lineage>
        <taxon>Bacteria</taxon>
        <taxon>Pseudomonadati</taxon>
        <taxon>Pseudomonadota</taxon>
        <taxon>Gammaproteobacteria</taxon>
        <taxon>Cardiobacteriales</taxon>
        <taxon>Cardiobacteriaceae</taxon>
        <taxon>Cardiobacterium</taxon>
    </lineage>
</organism>
<dbReference type="AlphaFoldDB" id="A0A381DWU3"/>
<dbReference type="GO" id="GO:0019521">
    <property type="term" value="P:D-gluconate metabolic process"/>
    <property type="evidence" value="ECO:0007669"/>
    <property type="project" value="UniProtKB-KW"/>
</dbReference>
<gene>
    <name evidence="12" type="primary">gntK</name>
    <name evidence="12" type="ORF">NCTC13294_00093</name>
</gene>
<dbReference type="PANTHER" id="PTHR43442:SF3">
    <property type="entry name" value="GLUCONOKINASE-RELATED"/>
    <property type="match status" value="1"/>
</dbReference>
<keyword evidence="6 10" id="KW-0418">Kinase</keyword>
<evidence type="ECO:0000313" key="12">
    <source>
        <dbReference type="EMBL" id="SUX17625.1"/>
    </source>
</evidence>
<evidence type="ECO:0000256" key="8">
    <source>
        <dbReference type="ARBA" id="ARBA00023064"/>
    </source>
</evidence>
<keyword evidence="4 10" id="KW-0808">Transferase</keyword>
<evidence type="ECO:0000256" key="2">
    <source>
        <dbReference type="ARBA" id="ARBA00008420"/>
    </source>
</evidence>
<dbReference type="RefSeq" id="WP_115610444.1">
    <property type="nucleotide sequence ID" value="NZ_JBHLZC010000001.1"/>
</dbReference>
<dbReference type="OrthoDB" id="9795716at2"/>
<evidence type="ECO:0000256" key="3">
    <source>
        <dbReference type="ARBA" id="ARBA00012054"/>
    </source>
</evidence>
<dbReference type="EC" id="2.7.1.12" evidence="3 10"/>
<dbReference type="FunFam" id="3.40.50.300:FF:000522">
    <property type="entry name" value="Gluconokinase"/>
    <property type="match status" value="1"/>
</dbReference>
<comment type="pathway">
    <text evidence="1">Carbohydrate acid metabolism.</text>
</comment>
<dbReference type="InterPro" id="IPR059117">
    <property type="entry name" value="APS_kinase_dom"/>
</dbReference>